<reference evidence="1" key="1">
    <citation type="submission" date="2022-02" db="EMBL/GenBank/DDBJ databases">
        <title>Plant Genome Project.</title>
        <authorList>
            <person name="Zhang R.-G."/>
        </authorList>
    </citation>
    <scope>NUCLEOTIDE SEQUENCE</scope>
    <source>
        <strain evidence="1">AT1</strain>
    </source>
</reference>
<accession>A0ACC0M496</accession>
<evidence type="ECO:0000313" key="2">
    <source>
        <dbReference type="Proteomes" id="UP001062846"/>
    </source>
</evidence>
<dbReference type="EMBL" id="CM046397">
    <property type="protein sequence ID" value="KAI8535841.1"/>
    <property type="molecule type" value="Genomic_DNA"/>
</dbReference>
<dbReference type="Proteomes" id="UP001062846">
    <property type="component" value="Chromosome 10"/>
</dbReference>
<name>A0ACC0M496_RHOML</name>
<sequence length="68" mass="8233">MKDLPPRRTYNFYRIRLSIEFYVSMRSSIEFCLLTSNYSRIGNLVLYMSMRVSSWVSIIVYIVIYSWC</sequence>
<keyword evidence="2" id="KW-1185">Reference proteome</keyword>
<proteinExistence type="predicted"/>
<organism evidence="1 2">
    <name type="scientific">Rhododendron molle</name>
    <name type="common">Chinese azalea</name>
    <name type="synonym">Azalea mollis</name>
    <dbReference type="NCBI Taxonomy" id="49168"/>
    <lineage>
        <taxon>Eukaryota</taxon>
        <taxon>Viridiplantae</taxon>
        <taxon>Streptophyta</taxon>
        <taxon>Embryophyta</taxon>
        <taxon>Tracheophyta</taxon>
        <taxon>Spermatophyta</taxon>
        <taxon>Magnoliopsida</taxon>
        <taxon>eudicotyledons</taxon>
        <taxon>Gunneridae</taxon>
        <taxon>Pentapetalae</taxon>
        <taxon>asterids</taxon>
        <taxon>Ericales</taxon>
        <taxon>Ericaceae</taxon>
        <taxon>Ericoideae</taxon>
        <taxon>Rhodoreae</taxon>
        <taxon>Rhododendron</taxon>
    </lineage>
</organism>
<gene>
    <name evidence="1" type="ORF">RHMOL_Rhmol10G0206000</name>
</gene>
<evidence type="ECO:0000313" key="1">
    <source>
        <dbReference type="EMBL" id="KAI8535841.1"/>
    </source>
</evidence>
<protein>
    <submittedName>
        <fullName evidence="1">Uncharacterized protein</fullName>
    </submittedName>
</protein>
<comment type="caution">
    <text evidence="1">The sequence shown here is derived from an EMBL/GenBank/DDBJ whole genome shotgun (WGS) entry which is preliminary data.</text>
</comment>